<dbReference type="InterPro" id="IPR005149">
    <property type="entry name" value="Tscrpt_reg_PadR_N"/>
</dbReference>
<keyword evidence="4" id="KW-1185">Reference proteome</keyword>
<evidence type="ECO:0000313" key="4">
    <source>
        <dbReference type="Proteomes" id="UP000051733"/>
    </source>
</evidence>
<dbReference type="Pfam" id="PF03551">
    <property type="entry name" value="PadR"/>
    <property type="match status" value="1"/>
</dbReference>
<organism evidence="3 4">
    <name type="scientific">Paucilactobacillus vaccinostercus DSM 20634</name>
    <dbReference type="NCBI Taxonomy" id="1423813"/>
    <lineage>
        <taxon>Bacteria</taxon>
        <taxon>Bacillati</taxon>
        <taxon>Bacillota</taxon>
        <taxon>Bacilli</taxon>
        <taxon>Lactobacillales</taxon>
        <taxon>Lactobacillaceae</taxon>
        <taxon>Paucilactobacillus</taxon>
    </lineage>
</organism>
<gene>
    <name evidence="3" type="ORF">FC26_GL000213</name>
</gene>
<evidence type="ECO:0000313" key="3">
    <source>
        <dbReference type="EMBL" id="KRM60731.1"/>
    </source>
</evidence>
<dbReference type="InterPro" id="IPR036390">
    <property type="entry name" value="WH_DNA-bd_sf"/>
</dbReference>
<dbReference type="PANTHER" id="PTHR43252">
    <property type="entry name" value="TRANSCRIPTIONAL REGULATOR YQJI"/>
    <property type="match status" value="1"/>
</dbReference>
<reference evidence="3 4" key="1">
    <citation type="journal article" date="2015" name="Genome Announc.">
        <title>Expanding the biotechnology potential of lactobacilli through comparative genomics of 213 strains and associated genera.</title>
        <authorList>
            <person name="Sun Z."/>
            <person name="Harris H.M."/>
            <person name="McCann A."/>
            <person name="Guo C."/>
            <person name="Argimon S."/>
            <person name="Zhang W."/>
            <person name="Yang X."/>
            <person name="Jeffery I.B."/>
            <person name="Cooney J.C."/>
            <person name="Kagawa T.F."/>
            <person name="Liu W."/>
            <person name="Song Y."/>
            <person name="Salvetti E."/>
            <person name="Wrobel A."/>
            <person name="Rasinkangas P."/>
            <person name="Parkhill J."/>
            <person name="Rea M.C."/>
            <person name="O'Sullivan O."/>
            <person name="Ritari J."/>
            <person name="Douillard F.P."/>
            <person name="Paul Ross R."/>
            <person name="Yang R."/>
            <person name="Briner A.E."/>
            <person name="Felis G.E."/>
            <person name="de Vos W.M."/>
            <person name="Barrangou R."/>
            <person name="Klaenhammer T.R."/>
            <person name="Caufield P.W."/>
            <person name="Cui Y."/>
            <person name="Zhang H."/>
            <person name="O'Toole P.W."/>
        </authorList>
    </citation>
    <scope>NUCLEOTIDE SEQUENCE [LARGE SCALE GENOMIC DNA]</scope>
    <source>
        <strain evidence="3 4">DSM 20634</strain>
    </source>
</reference>
<dbReference type="PANTHER" id="PTHR43252:SF2">
    <property type="entry name" value="TRANSCRIPTION REGULATOR, PADR-LIKE FAMILY"/>
    <property type="match status" value="1"/>
</dbReference>
<evidence type="ECO:0000259" key="1">
    <source>
        <dbReference type="Pfam" id="PF03551"/>
    </source>
</evidence>
<accession>A0A0R2A9I6</accession>
<dbReference type="Gene3D" id="1.10.10.10">
    <property type="entry name" value="Winged helix-like DNA-binding domain superfamily/Winged helix DNA-binding domain"/>
    <property type="match status" value="1"/>
</dbReference>
<dbReference type="PATRIC" id="fig|1423813.3.peg.223"/>
<dbReference type="InterPro" id="IPR018309">
    <property type="entry name" value="Tscrpt_reg_PadR_C"/>
</dbReference>
<dbReference type="Proteomes" id="UP000051733">
    <property type="component" value="Unassembled WGS sequence"/>
</dbReference>
<dbReference type="Pfam" id="PF10400">
    <property type="entry name" value="Vir_act_alpha_C"/>
    <property type="match status" value="1"/>
</dbReference>
<sequence length="190" mass="22097">MISPKRQGGSFKMAQKNILQFIILGLINDHPQTGYELTKSFDNDIGEFWSAKHSQIYPQLKTLEEKQYLTHTMEVSGEKLERKRYSITPAGQHLLTAWIAEPTINQTNGKDEFVLKLYFIHDQTDPRLTTMLEEQLQYHTEKLTHLKNQLSKKFPDGGDPANFGHYLILSHAVSRETEYYDWLNDALKQI</sequence>
<dbReference type="SUPFAM" id="SSF46785">
    <property type="entry name" value="Winged helix' DNA-binding domain"/>
    <property type="match status" value="1"/>
</dbReference>
<proteinExistence type="predicted"/>
<dbReference type="InterPro" id="IPR036388">
    <property type="entry name" value="WH-like_DNA-bd_sf"/>
</dbReference>
<dbReference type="AlphaFoldDB" id="A0A0R2A9I6"/>
<feature type="domain" description="Transcription regulator PadR C-terminal" evidence="2">
    <location>
        <begin position="110"/>
        <end position="189"/>
    </location>
</feature>
<evidence type="ECO:0000259" key="2">
    <source>
        <dbReference type="Pfam" id="PF10400"/>
    </source>
</evidence>
<comment type="caution">
    <text evidence="3">The sequence shown here is derived from an EMBL/GenBank/DDBJ whole genome shotgun (WGS) entry which is preliminary data.</text>
</comment>
<feature type="domain" description="Transcription regulator PadR N-terminal" evidence="1">
    <location>
        <begin position="23"/>
        <end position="96"/>
    </location>
</feature>
<dbReference type="Gene3D" id="6.10.140.190">
    <property type="match status" value="1"/>
</dbReference>
<dbReference type="EMBL" id="AYYY01000061">
    <property type="protein sequence ID" value="KRM60731.1"/>
    <property type="molecule type" value="Genomic_DNA"/>
</dbReference>
<protein>
    <submittedName>
        <fullName evidence="3">Regulator of phenolic acid metabolism PadR</fullName>
    </submittedName>
</protein>
<dbReference type="STRING" id="1423813.FC26_GL000213"/>
<name>A0A0R2A9I6_9LACO</name>